<dbReference type="Pfam" id="PF08780">
    <property type="entry name" value="NTase_sub_bind"/>
    <property type="match status" value="1"/>
</dbReference>
<gene>
    <name evidence="1" type="ORF">KQI86_07090</name>
</gene>
<dbReference type="Proteomes" id="UP000726170">
    <property type="component" value="Unassembled WGS sequence"/>
</dbReference>
<proteinExistence type="predicted"/>
<dbReference type="RefSeq" id="WP_216438584.1">
    <property type="nucleotide sequence ID" value="NZ_JAHLQF010000002.1"/>
</dbReference>
<dbReference type="InterPro" id="IPR010235">
    <property type="entry name" value="HepT"/>
</dbReference>
<name>A0ABS6EI06_9CLOT</name>
<reference evidence="1 2" key="1">
    <citation type="submission" date="2021-06" db="EMBL/GenBank/DDBJ databases">
        <authorList>
            <person name="Sun Q."/>
            <person name="Li D."/>
        </authorList>
    </citation>
    <scope>NUCLEOTIDE SEQUENCE [LARGE SCALE GENOMIC DNA]</scope>
    <source>
        <strain evidence="1 2">MSJ-11</strain>
    </source>
</reference>
<accession>A0ABS6EI06</accession>
<comment type="caution">
    <text evidence="1">The sequence shown here is derived from an EMBL/GenBank/DDBJ whole genome shotgun (WGS) entry which is preliminary data.</text>
</comment>
<dbReference type="EMBL" id="JAHLQF010000002">
    <property type="protein sequence ID" value="MBU5484090.1"/>
    <property type="molecule type" value="Genomic_DNA"/>
</dbReference>
<keyword evidence="2" id="KW-1185">Reference proteome</keyword>
<protein>
    <submittedName>
        <fullName evidence="1">Nucleotidyltransferase substrate binding protein</fullName>
    </submittedName>
</protein>
<organism evidence="1 2">
    <name type="scientific">Clostridium mobile</name>
    <dbReference type="NCBI Taxonomy" id="2841512"/>
    <lineage>
        <taxon>Bacteria</taxon>
        <taxon>Bacillati</taxon>
        <taxon>Bacillota</taxon>
        <taxon>Clostridia</taxon>
        <taxon>Eubacteriales</taxon>
        <taxon>Clostridiaceae</taxon>
        <taxon>Clostridium</taxon>
    </lineage>
</organism>
<dbReference type="NCBIfam" id="TIGR01987">
    <property type="entry name" value="HI0074"/>
    <property type="match status" value="1"/>
</dbReference>
<evidence type="ECO:0000313" key="1">
    <source>
        <dbReference type="EMBL" id="MBU5484090.1"/>
    </source>
</evidence>
<evidence type="ECO:0000313" key="2">
    <source>
        <dbReference type="Proteomes" id="UP000726170"/>
    </source>
</evidence>
<sequence length="136" mass="16047">MKENRSKLHNFIKALDRLKEGLLQYNDENELLRDGLIQRFEFTFELAWKTLKELFEDEGLMGLNSPKSVLKEAFSAGIIENEKLWLDMLVDRNSTSHMYSESNAIEICKNIKEEYTKALEDLKDKIIRRIGYIEDK</sequence>